<proteinExistence type="predicted"/>
<evidence type="ECO:0000256" key="2">
    <source>
        <dbReference type="ARBA" id="ARBA00022475"/>
    </source>
</evidence>
<keyword evidence="2" id="KW-1003">Cell membrane</keyword>
<dbReference type="InterPro" id="IPR027417">
    <property type="entry name" value="P-loop_NTPase"/>
</dbReference>
<evidence type="ECO:0000256" key="7">
    <source>
        <dbReference type="ARBA" id="ARBA00022967"/>
    </source>
</evidence>
<dbReference type="InterPro" id="IPR050107">
    <property type="entry name" value="ABC_carbohydrate_import_ATPase"/>
</dbReference>
<dbReference type="CDD" id="cd03215">
    <property type="entry name" value="ABC_Carb_Monos_II"/>
    <property type="match status" value="1"/>
</dbReference>
<dbReference type="PROSITE" id="PS50893">
    <property type="entry name" value="ABC_TRANSPORTER_2"/>
    <property type="match status" value="2"/>
</dbReference>
<evidence type="ECO:0000256" key="4">
    <source>
        <dbReference type="ARBA" id="ARBA00022737"/>
    </source>
</evidence>
<keyword evidence="5" id="KW-0547">Nucleotide-binding</keyword>
<keyword evidence="6 10" id="KW-0067">ATP-binding</keyword>
<dbReference type="Gene3D" id="3.40.50.300">
    <property type="entry name" value="P-loop containing nucleotide triphosphate hydrolases"/>
    <property type="match status" value="2"/>
</dbReference>
<keyword evidence="3" id="KW-0762">Sugar transport</keyword>
<protein>
    <submittedName>
        <fullName evidence="10">Sugar ABC transporter ATP-binding protein</fullName>
    </submittedName>
</protein>
<evidence type="ECO:0000256" key="6">
    <source>
        <dbReference type="ARBA" id="ARBA00022840"/>
    </source>
</evidence>
<comment type="caution">
    <text evidence="10">The sequence shown here is derived from an EMBL/GenBank/DDBJ whole genome shotgun (WGS) entry which is preliminary data.</text>
</comment>
<gene>
    <name evidence="10" type="ORF">HAQ05_14215</name>
</gene>
<keyword evidence="11" id="KW-1185">Reference proteome</keyword>
<feature type="domain" description="ABC transporter" evidence="9">
    <location>
        <begin position="259"/>
        <end position="503"/>
    </location>
</feature>
<evidence type="ECO:0000256" key="3">
    <source>
        <dbReference type="ARBA" id="ARBA00022597"/>
    </source>
</evidence>
<dbReference type="InterPro" id="IPR003593">
    <property type="entry name" value="AAA+_ATPase"/>
</dbReference>
<organism evidence="10 11">
    <name type="scientific">Pseudomonas typographi</name>
    <dbReference type="NCBI Taxonomy" id="2715964"/>
    <lineage>
        <taxon>Bacteria</taxon>
        <taxon>Pseudomonadati</taxon>
        <taxon>Pseudomonadota</taxon>
        <taxon>Gammaproteobacteria</taxon>
        <taxon>Pseudomonadales</taxon>
        <taxon>Pseudomonadaceae</taxon>
        <taxon>Pseudomonas</taxon>
    </lineage>
</organism>
<evidence type="ECO:0000256" key="5">
    <source>
        <dbReference type="ARBA" id="ARBA00022741"/>
    </source>
</evidence>
<dbReference type="PANTHER" id="PTHR43790">
    <property type="entry name" value="CARBOHYDRATE TRANSPORT ATP-BINDING PROTEIN MG119-RELATED"/>
    <property type="match status" value="1"/>
</dbReference>
<evidence type="ECO:0000313" key="11">
    <source>
        <dbReference type="Proteomes" id="UP000805841"/>
    </source>
</evidence>
<name>A0ABR7Z2X9_9PSED</name>
<reference evidence="10 11" key="1">
    <citation type="journal article" date="2020" name="Insects">
        <title>Bacteria Belonging to Pseudomonas typographi sp. nov. from the Bark Beetle Ips typographus Have Genomic Potential to Aid in the Host Ecology.</title>
        <authorList>
            <person name="Peral-Aranega E."/>
            <person name="Saati-Santamaria Z."/>
            <person name="Kolarik M."/>
            <person name="Rivas R."/>
            <person name="Garcia-Fraile P."/>
        </authorList>
    </citation>
    <scope>NUCLEOTIDE SEQUENCE [LARGE SCALE GENOMIC DNA]</scope>
    <source>
        <strain evidence="10 11">CA3A</strain>
    </source>
</reference>
<accession>A0ABR7Z2X9</accession>
<evidence type="ECO:0000256" key="8">
    <source>
        <dbReference type="ARBA" id="ARBA00023136"/>
    </source>
</evidence>
<evidence type="ECO:0000313" key="10">
    <source>
        <dbReference type="EMBL" id="MBD1599851.1"/>
    </source>
</evidence>
<dbReference type="PROSITE" id="PS00211">
    <property type="entry name" value="ABC_TRANSPORTER_1"/>
    <property type="match status" value="1"/>
</dbReference>
<evidence type="ECO:0000259" key="9">
    <source>
        <dbReference type="PROSITE" id="PS50893"/>
    </source>
</evidence>
<dbReference type="InterPro" id="IPR003439">
    <property type="entry name" value="ABC_transporter-like_ATP-bd"/>
</dbReference>
<dbReference type="SUPFAM" id="SSF52540">
    <property type="entry name" value="P-loop containing nucleoside triphosphate hydrolases"/>
    <property type="match status" value="2"/>
</dbReference>
<dbReference type="Proteomes" id="UP000805841">
    <property type="component" value="Unassembled WGS sequence"/>
</dbReference>
<dbReference type="SMART" id="SM00382">
    <property type="entry name" value="AAA"/>
    <property type="match status" value="1"/>
</dbReference>
<evidence type="ECO:0000256" key="1">
    <source>
        <dbReference type="ARBA" id="ARBA00022448"/>
    </source>
</evidence>
<dbReference type="CDD" id="cd03216">
    <property type="entry name" value="ABC_Carb_Monos_I"/>
    <property type="match status" value="1"/>
</dbReference>
<feature type="domain" description="ABC transporter" evidence="9">
    <location>
        <begin position="11"/>
        <end position="246"/>
    </location>
</feature>
<dbReference type="InterPro" id="IPR017871">
    <property type="entry name" value="ABC_transporter-like_CS"/>
</dbReference>
<keyword evidence="8" id="KW-0472">Membrane</keyword>
<keyword evidence="1" id="KW-0813">Transport</keyword>
<keyword evidence="7" id="KW-1278">Translocase</keyword>
<dbReference type="PANTHER" id="PTHR43790:SF3">
    <property type="entry name" value="D-ALLOSE IMPORT ATP-BINDING PROTEIN ALSA-RELATED"/>
    <property type="match status" value="1"/>
</dbReference>
<keyword evidence="4" id="KW-0677">Repeat</keyword>
<dbReference type="GO" id="GO:0005524">
    <property type="term" value="F:ATP binding"/>
    <property type="evidence" value="ECO:0007669"/>
    <property type="project" value="UniProtKB-KW"/>
</dbReference>
<dbReference type="Pfam" id="PF00005">
    <property type="entry name" value="ABC_tran"/>
    <property type="match status" value="2"/>
</dbReference>
<sequence>MNMPDATAATLQMQGISKSYGATVALENVTLTIGPGEVQALLGENGAGKSTLVKILSGVVRPDSGTLRLNGEVYAPGSILQARRSGVTTAFQELSLVQNLSVAQNLFLPSALKGIAGLSSTKAMHAAARDILERYGIGHLGVATQVSELALAERQRLEIVRAMQFKPSLLVLDEPTAALADVQWLFRLVRELQVQGTAILYISHRLAEIRELAQRATILRSGRSVSTVDLGAASDGDIFEMMAGHGVVRSTVVPLKRASRPRPVLVVNDLEGCNVKGVSLTVGEGEIVGMAGLEGQGQRELFRLLAGDGQPKAGQILLNGKLLRLTCPRDALRAPGGIAFVPEERKVEGIFASLSSANNITLPVLDRLSTVGLVSPHREARAAKAPAKEVDLSDRYLNFRIGNLSGGNQQKAIIARALLSGAKTLLLFDPTRGVDVATKEAIYHAIRRHAANGGSVLVYSSELPELIALSERCLVMYGSRIVADVAGSDMRESYLVGLLTGNAQVADAVSH</sequence>
<dbReference type="EMBL" id="JAAOCA010000016">
    <property type="protein sequence ID" value="MBD1599851.1"/>
    <property type="molecule type" value="Genomic_DNA"/>
</dbReference>